<feature type="domain" description="NADP-dependent oxidoreductase" evidence="4">
    <location>
        <begin position="29"/>
        <end position="334"/>
    </location>
</feature>
<protein>
    <submittedName>
        <fullName evidence="5">NADP-dependent oxidoreductase domain-containing protein</fullName>
    </submittedName>
</protein>
<dbReference type="EMBL" id="JBFXLS010000065">
    <property type="protein sequence ID" value="KAL2821278.1"/>
    <property type="molecule type" value="Genomic_DNA"/>
</dbReference>
<keyword evidence="1" id="KW-0521">NADP</keyword>
<evidence type="ECO:0000256" key="3">
    <source>
        <dbReference type="ARBA" id="ARBA00038157"/>
    </source>
</evidence>
<dbReference type="SUPFAM" id="SSF51430">
    <property type="entry name" value="NAD(P)-linked oxidoreductase"/>
    <property type="match status" value="1"/>
</dbReference>
<name>A0ABR4I333_9EURO</name>
<gene>
    <name evidence="5" type="ORF">BDW59DRAFT_111474</name>
</gene>
<organism evidence="5 6">
    <name type="scientific">Aspergillus cavernicola</name>
    <dbReference type="NCBI Taxonomy" id="176166"/>
    <lineage>
        <taxon>Eukaryota</taxon>
        <taxon>Fungi</taxon>
        <taxon>Dikarya</taxon>
        <taxon>Ascomycota</taxon>
        <taxon>Pezizomycotina</taxon>
        <taxon>Eurotiomycetes</taxon>
        <taxon>Eurotiomycetidae</taxon>
        <taxon>Eurotiales</taxon>
        <taxon>Aspergillaceae</taxon>
        <taxon>Aspergillus</taxon>
        <taxon>Aspergillus subgen. Nidulantes</taxon>
    </lineage>
</organism>
<evidence type="ECO:0000313" key="6">
    <source>
        <dbReference type="Proteomes" id="UP001610335"/>
    </source>
</evidence>
<evidence type="ECO:0000256" key="2">
    <source>
        <dbReference type="ARBA" id="ARBA00023002"/>
    </source>
</evidence>
<accession>A0ABR4I333</accession>
<dbReference type="InterPro" id="IPR050523">
    <property type="entry name" value="AKR_Detox_Biosynth"/>
</dbReference>
<evidence type="ECO:0000259" key="4">
    <source>
        <dbReference type="Pfam" id="PF00248"/>
    </source>
</evidence>
<sequence length="387" mass="43632">MSFTLNLPPQTLLARHRQLAPSAGVRVSPLCLGAMTFGTAQSERYGQMNKEDALGILDTFYSQGGNFIDTANAYREGQSEEWLGEWMAARGNRDEIVLATKYTTPWQRQHAGKLQSNYGGNNMKSLKVTVDSSLARLRTTYIDLYYVHWWDYTTGIPELMHGLNDLVTAGKVLYLGISDTPAWVVSKANEYARQNGLRQFVVYQGMWNATMRDFERDIIPMCRDEGMGLCPYAVLNQGRFQTEEGFREKEKHNEGRNAIPTSQRDKDVSRVLEGIAKKKGVDLLHVALGYVMDKAPYVFPIVGARKVSHIEGSIAGIGVSLTEEEIQEIESVYEFDFGFPHSFLSGTLFDQSKSRGADQPGDCWMINQLGKFDWVEKPKAIRPKKDE</sequence>
<dbReference type="PANTHER" id="PTHR43364">
    <property type="entry name" value="NADH-SPECIFIC METHYLGLYOXAL REDUCTASE-RELATED"/>
    <property type="match status" value="1"/>
</dbReference>
<dbReference type="Pfam" id="PF00248">
    <property type="entry name" value="Aldo_ket_red"/>
    <property type="match status" value="1"/>
</dbReference>
<dbReference type="Gene3D" id="3.20.20.100">
    <property type="entry name" value="NADP-dependent oxidoreductase domain"/>
    <property type="match status" value="1"/>
</dbReference>
<proteinExistence type="inferred from homology"/>
<keyword evidence="2" id="KW-0560">Oxidoreductase</keyword>
<evidence type="ECO:0000256" key="1">
    <source>
        <dbReference type="ARBA" id="ARBA00022857"/>
    </source>
</evidence>
<evidence type="ECO:0000313" key="5">
    <source>
        <dbReference type="EMBL" id="KAL2821278.1"/>
    </source>
</evidence>
<dbReference type="InterPro" id="IPR023210">
    <property type="entry name" value="NADP_OxRdtase_dom"/>
</dbReference>
<dbReference type="InterPro" id="IPR036812">
    <property type="entry name" value="NAD(P)_OxRdtase_dom_sf"/>
</dbReference>
<reference evidence="5 6" key="1">
    <citation type="submission" date="2024-07" db="EMBL/GenBank/DDBJ databases">
        <title>Section-level genome sequencing and comparative genomics of Aspergillus sections Usti and Cavernicolus.</title>
        <authorList>
            <consortium name="Lawrence Berkeley National Laboratory"/>
            <person name="Nybo J.L."/>
            <person name="Vesth T.C."/>
            <person name="Theobald S."/>
            <person name="Frisvad J.C."/>
            <person name="Larsen T.O."/>
            <person name="Kjaerboelling I."/>
            <person name="Rothschild-Mancinelli K."/>
            <person name="Lyhne E.K."/>
            <person name="Kogle M.E."/>
            <person name="Barry K."/>
            <person name="Clum A."/>
            <person name="Na H."/>
            <person name="Ledsgaard L."/>
            <person name="Lin J."/>
            <person name="Lipzen A."/>
            <person name="Kuo A."/>
            <person name="Riley R."/>
            <person name="Mondo S."/>
            <person name="LaButti K."/>
            <person name="Haridas S."/>
            <person name="Pangalinan J."/>
            <person name="Salamov A.A."/>
            <person name="Simmons B.A."/>
            <person name="Magnuson J.K."/>
            <person name="Chen J."/>
            <person name="Drula E."/>
            <person name="Henrissat B."/>
            <person name="Wiebenga A."/>
            <person name="Lubbers R.J."/>
            <person name="Gomes A.C."/>
            <person name="Makela M.R."/>
            <person name="Stajich J."/>
            <person name="Grigoriev I.V."/>
            <person name="Mortensen U.H."/>
            <person name="De vries R.P."/>
            <person name="Baker S.E."/>
            <person name="Andersen M.R."/>
        </authorList>
    </citation>
    <scope>NUCLEOTIDE SEQUENCE [LARGE SCALE GENOMIC DNA]</scope>
    <source>
        <strain evidence="5 6">CBS 600.67</strain>
    </source>
</reference>
<dbReference type="PANTHER" id="PTHR43364:SF7">
    <property type="entry name" value="NADP-DEPENDENT OXIDOREDUCTASE DOMAIN-CONTAINING PROTEIN-RELATED"/>
    <property type="match status" value="1"/>
</dbReference>
<comment type="similarity">
    <text evidence="3">Belongs to the aldo/keto reductase family. Aldo/keto reductase 2 subfamily.</text>
</comment>
<comment type="caution">
    <text evidence="5">The sequence shown here is derived from an EMBL/GenBank/DDBJ whole genome shotgun (WGS) entry which is preliminary data.</text>
</comment>
<dbReference type="Proteomes" id="UP001610335">
    <property type="component" value="Unassembled WGS sequence"/>
</dbReference>
<keyword evidence="6" id="KW-1185">Reference proteome</keyword>